<proteinExistence type="predicted"/>
<dbReference type="PANTHER" id="PTHR33744:SF1">
    <property type="entry name" value="DNA-BINDING TRANSCRIPTIONAL ACTIVATOR ADER"/>
    <property type="match status" value="1"/>
</dbReference>
<feature type="domain" description="PucR C-terminal helix-turn-helix" evidence="1">
    <location>
        <begin position="86"/>
        <end position="135"/>
    </location>
</feature>
<dbReference type="Gene3D" id="1.10.10.2840">
    <property type="entry name" value="PucR C-terminal helix-turn-helix domain"/>
    <property type="match status" value="2"/>
</dbReference>
<dbReference type="InterPro" id="IPR025736">
    <property type="entry name" value="PucR_C-HTH_dom"/>
</dbReference>
<dbReference type="InterPro" id="IPR051448">
    <property type="entry name" value="CdaR-like_regulators"/>
</dbReference>
<dbReference type="AlphaFoldDB" id="A0A5J6GLD1"/>
<sequence length="242" mass="25786">MGRPGRVVRPGRTTLRRLVHDDPRFALGISGAHPFESTAGVYSQAVHGRTPLEGVLLPRQAALSWAHGLLQPLASIPTLSAEVTRLAVNLSRSAVARLLGLSHNTVSAHLRRAEQALGHDLLDVRFRADVQLALALAGCGAAPESHARQLPPNLADLLGNERAAAWARTVLGPLDDRHRRTLVAWVEAHTDAQQAARDAGISRNTVFVQWQRSSCGADYAGPVSKTKGVTGKGNNAHCAGYA</sequence>
<dbReference type="Pfam" id="PF13556">
    <property type="entry name" value="HTH_30"/>
    <property type="match status" value="1"/>
</dbReference>
<evidence type="ECO:0000313" key="2">
    <source>
        <dbReference type="EMBL" id="QEU96730.1"/>
    </source>
</evidence>
<accession>A0A5J6GLD1</accession>
<name>A0A5J6GLD1_STRKN</name>
<dbReference type="Proteomes" id="UP000325529">
    <property type="component" value="Chromosome"/>
</dbReference>
<reference evidence="2 3" key="1">
    <citation type="submission" date="2017-09" db="EMBL/GenBank/DDBJ databases">
        <authorList>
            <person name="Lee N."/>
            <person name="Cho B.-K."/>
        </authorList>
    </citation>
    <scope>NUCLEOTIDE SEQUENCE [LARGE SCALE GENOMIC DNA]</scope>
    <source>
        <strain evidence="2 3">ATCC 12853</strain>
    </source>
</reference>
<gene>
    <name evidence="2" type="ORF">CP970_42500</name>
</gene>
<protein>
    <submittedName>
        <fullName evidence="2">PucR family transcriptional regulator</fullName>
    </submittedName>
</protein>
<dbReference type="InterPro" id="IPR042070">
    <property type="entry name" value="PucR_C-HTH_sf"/>
</dbReference>
<dbReference type="PANTHER" id="PTHR33744">
    <property type="entry name" value="CARBOHYDRATE DIACID REGULATOR"/>
    <property type="match status" value="1"/>
</dbReference>
<keyword evidence="3" id="KW-1185">Reference proteome</keyword>
<dbReference type="EMBL" id="CP023699">
    <property type="protein sequence ID" value="QEU96730.1"/>
    <property type="molecule type" value="Genomic_DNA"/>
</dbReference>
<dbReference type="KEGG" id="ska:CP970_42500"/>
<evidence type="ECO:0000313" key="3">
    <source>
        <dbReference type="Proteomes" id="UP000325529"/>
    </source>
</evidence>
<organism evidence="2 3">
    <name type="scientific">Streptomyces kanamyceticus</name>
    <dbReference type="NCBI Taxonomy" id="1967"/>
    <lineage>
        <taxon>Bacteria</taxon>
        <taxon>Bacillati</taxon>
        <taxon>Actinomycetota</taxon>
        <taxon>Actinomycetes</taxon>
        <taxon>Kitasatosporales</taxon>
        <taxon>Streptomycetaceae</taxon>
        <taxon>Streptomyces</taxon>
    </lineage>
</organism>
<evidence type="ECO:0000259" key="1">
    <source>
        <dbReference type="Pfam" id="PF13556"/>
    </source>
</evidence>